<dbReference type="EMBL" id="SEOQ01000241">
    <property type="protein sequence ID" value="TFY66509.1"/>
    <property type="molecule type" value="Genomic_DNA"/>
</dbReference>
<proteinExistence type="predicted"/>
<feature type="domain" description="BTB" evidence="1">
    <location>
        <begin position="86"/>
        <end position="152"/>
    </location>
</feature>
<protein>
    <recommendedName>
        <fullName evidence="1">BTB domain-containing protein</fullName>
    </recommendedName>
</protein>
<evidence type="ECO:0000259" key="1">
    <source>
        <dbReference type="PROSITE" id="PS50097"/>
    </source>
</evidence>
<sequence length="417" mass="47224">MRNGEHGFEYEQVLQYEKLLLRSLLNQSTTTICLSVEPWTSALASHLLNRAAYLPIVIPLHPKVLTMDLDTVKIRDAQPPFDRRDGDIIFRSSDGVDFHLHKLILKMASEAFEGMFSLPNTSANTSTSGADFATLPETARALDLFLRVIYPGVENPKLKEIKDVQTVLELLLKYAVDGQHGIMDHVLRSLAERRPIAAFALASHYKYPGAEKAAAVRTLSRHDLGHALAPDSSDWSLLSAQDHRRLISYERHCRDRIVKLTKNIDWANPSDVPCSTYFIEPEDLTDCICDRFNFGEIHEAPVWVENYMARCGEVLDKKPLPAMVMDWGLIQSLWETAKKCPTCSRRAPQETITFMQAFARKVEQEITAVDIDEADEDIIYRISPIVRNNGDVVRIIARDTTSEYQLHLVTEEGFSQA</sequence>
<dbReference type="OrthoDB" id="2797179at2759"/>
<dbReference type="Gene3D" id="3.30.710.10">
    <property type="entry name" value="Potassium Channel Kv1.1, Chain A"/>
    <property type="match status" value="1"/>
</dbReference>
<dbReference type="InterPro" id="IPR011333">
    <property type="entry name" value="SKP1/BTB/POZ_sf"/>
</dbReference>
<gene>
    <name evidence="2" type="ORF">EVG20_g4577</name>
</gene>
<dbReference type="SMART" id="SM00225">
    <property type="entry name" value="BTB"/>
    <property type="match status" value="1"/>
</dbReference>
<dbReference type="SUPFAM" id="SSF54695">
    <property type="entry name" value="POZ domain"/>
    <property type="match status" value="1"/>
</dbReference>
<dbReference type="Proteomes" id="UP000298327">
    <property type="component" value="Unassembled WGS sequence"/>
</dbReference>
<organism evidence="2 3">
    <name type="scientific">Dentipellis fragilis</name>
    <dbReference type="NCBI Taxonomy" id="205917"/>
    <lineage>
        <taxon>Eukaryota</taxon>
        <taxon>Fungi</taxon>
        <taxon>Dikarya</taxon>
        <taxon>Basidiomycota</taxon>
        <taxon>Agaricomycotina</taxon>
        <taxon>Agaricomycetes</taxon>
        <taxon>Russulales</taxon>
        <taxon>Hericiaceae</taxon>
        <taxon>Dentipellis</taxon>
    </lineage>
</organism>
<evidence type="ECO:0000313" key="3">
    <source>
        <dbReference type="Proteomes" id="UP000298327"/>
    </source>
</evidence>
<comment type="caution">
    <text evidence="2">The sequence shown here is derived from an EMBL/GenBank/DDBJ whole genome shotgun (WGS) entry which is preliminary data.</text>
</comment>
<dbReference type="PROSITE" id="PS50097">
    <property type="entry name" value="BTB"/>
    <property type="match status" value="1"/>
</dbReference>
<evidence type="ECO:0000313" key="2">
    <source>
        <dbReference type="EMBL" id="TFY66509.1"/>
    </source>
</evidence>
<reference evidence="2 3" key="1">
    <citation type="submission" date="2019-02" db="EMBL/GenBank/DDBJ databases">
        <title>Genome sequencing of the rare red list fungi Dentipellis fragilis.</title>
        <authorList>
            <person name="Buettner E."/>
            <person name="Kellner H."/>
        </authorList>
    </citation>
    <scope>NUCLEOTIDE SEQUENCE [LARGE SCALE GENOMIC DNA]</scope>
    <source>
        <strain evidence="2 3">DSM 105465</strain>
    </source>
</reference>
<dbReference type="AlphaFoldDB" id="A0A4Y9YZF7"/>
<dbReference type="Pfam" id="PF00651">
    <property type="entry name" value="BTB"/>
    <property type="match status" value="1"/>
</dbReference>
<name>A0A4Y9YZF7_9AGAM</name>
<accession>A0A4Y9YZF7</accession>
<dbReference type="InterPro" id="IPR000210">
    <property type="entry name" value="BTB/POZ_dom"/>
</dbReference>
<keyword evidence="3" id="KW-1185">Reference proteome</keyword>